<evidence type="ECO:0000313" key="2">
    <source>
        <dbReference type="EMBL" id="CAF4118207.1"/>
    </source>
</evidence>
<organism evidence="1 3">
    <name type="scientific">Didymodactylos carnosus</name>
    <dbReference type="NCBI Taxonomy" id="1234261"/>
    <lineage>
        <taxon>Eukaryota</taxon>
        <taxon>Metazoa</taxon>
        <taxon>Spiralia</taxon>
        <taxon>Gnathifera</taxon>
        <taxon>Rotifera</taxon>
        <taxon>Eurotatoria</taxon>
        <taxon>Bdelloidea</taxon>
        <taxon>Philodinida</taxon>
        <taxon>Philodinidae</taxon>
        <taxon>Didymodactylos</taxon>
    </lineage>
</organism>
<keyword evidence="3" id="KW-1185">Reference proteome</keyword>
<dbReference type="Proteomes" id="UP000663829">
    <property type="component" value="Unassembled WGS sequence"/>
</dbReference>
<accession>A0A815DA02</accession>
<protein>
    <submittedName>
        <fullName evidence="1">Uncharacterized protein</fullName>
    </submittedName>
</protein>
<dbReference type="Proteomes" id="UP000681722">
    <property type="component" value="Unassembled WGS sequence"/>
</dbReference>
<dbReference type="EMBL" id="CAJNOQ010012381">
    <property type="protein sequence ID" value="CAF1298730.1"/>
    <property type="molecule type" value="Genomic_DNA"/>
</dbReference>
<reference evidence="1" key="1">
    <citation type="submission" date="2021-02" db="EMBL/GenBank/DDBJ databases">
        <authorList>
            <person name="Nowell W R."/>
        </authorList>
    </citation>
    <scope>NUCLEOTIDE SEQUENCE</scope>
</reference>
<evidence type="ECO:0000313" key="1">
    <source>
        <dbReference type="EMBL" id="CAF1298730.1"/>
    </source>
</evidence>
<comment type="caution">
    <text evidence="1">The sequence shown here is derived from an EMBL/GenBank/DDBJ whole genome shotgun (WGS) entry which is preliminary data.</text>
</comment>
<sequence length="314" mass="35626">MTTSSLLTMYSPVSSTDHSNDDQDVINRLYSIFDDDKTTLSKQLDQTLEFVLEEFDRRKFQQWNSNSVAQNRYPSSSQQDSAIYSTLSDHISNIYKDVDDLSLNAQLLLPLSNQFPPLKSPVDYLVHKCDTLKSKFSTIHNIVQTRVKPNDLKTSFANRIDIFDFEQQTSPLSDLQHDSMALLTPPLSDSLSIVSEAKSDVDAGSTLMATASRNELTPNITNEHECSQSVYILPFSLRKINRTSINATQHSKNECTVCHTMFGDVGLNCGVHFVHKMTLEKEAVRDYSQKFQNIVITMPLRWPSDPGRDSRQNF</sequence>
<proteinExistence type="predicted"/>
<gene>
    <name evidence="1" type="ORF">GPM918_LOCUS28412</name>
    <name evidence="2" type="ORF">SRO942_LOCUS28906</name>
</gene>
<evidence type="ECO:0000313" key="3">
    <source>
        <dbReference type="Proteomes" id="UP000663829"/>
    </source>
</evidence>
<dbReference type="EMBL" id="CAJOBC010036301">
    <property type="protein sequence ID" value="CAF4118207.1"/>
    <property type="molecule type" value="Genomic_DNA"/>
</dbReference>
<dbReference type="AlphaFoldDB" id="A0A815DA02"/>
<name>A0A815DA02_9BILA</name>